<dbReference type="Pfam" id="PF14493">
    <property type="entry name" value="HTH_40"/>
    <property type="match status" value="1"/>
</dbReference>
<dbReference type="Proteomes" id="UP000176429">
    <property type="component" value="Unassembled WGS sequence"/>
</dbReference>
<dbReference type="InterPro" id="IPR010285">
    <property type="entry name" value="DNA_helicase_pif1-like_DEAD"/>
</dbReference>
<protein>
    <recommendedName>
        <fullName evidence="1">AAA+ ATPase domain-containing protein</fullName>
    </recommendedName>
</protein>
<dbReference type="SUPFAM" id="SSF52540">
    <property type="entry name" value="P-loop containing nucleoside triphosphate hydrolases"/>
    <property type="match status" value="2"/>
</dbReference>
<dbReference type="GO" id="GO:0000723">
    <property type="term" value="P:telomere maintenance"/>
    <property type="evidence" value="ECO:0007669"/>
    <property type="project" value="InterPro"/>
</dbReference>
<dbReference type="PANTHER" id="PTHR47642:SF5">
    <property type="entry name" value="ATP-DEPENDENT DNA HELICASE"/>
    <property type="match status" value="1"/>
</dbReference>
<dbReference type="GO" id="GO:0006281">
    <property type="term" value="P:DNA repair"/>
    <property type="evidence" value="ECO:0007669"/>
    <property type="project" value="InterPro"/>
</dbReference>
<dbReference type="InterPro" id="IPR003593">
    <property type="entry name" value="AAA+_ATPase"/>
</dbReference>
<dbReference type="AlphaFoldDB" id="A0A1G2P308"/>
<dbReference type="CDD" id="cd18809">
    <property type="entry name" value="SF1_C_RecD"/>
    <property type="match status" value="1"/>
</dbReference>
<dbReference type="Gene3D" id="1.10.10.1390">
    <property type="entry name" value="ATP-dependent DNA helicase RecQ"/>
    <property type="match status" value="1"/>
</dbReference>
<proteinExistence type="predicted"/>
<sequence length="571" mass="63784">MTQKEVLAILKTGANVFLTGEPGSGKTHTINEYVGWLRGRGIEPAVTASTGIAATHIGGRTIHSWSGIGVRRSLSRYDIDAISQNPRVAERVEEARVLIIDEVSMLSAQMLTMVDAVCREIRRSSRPFGGLQTVLVGDFFQLPPVCRDEQEQNPEREMFGTSAGTRFAFGSAVWSALKLFVCYLSEQHRQEDGAFLEFLSAIRRGAVSENHRVLLRTRYSREPKGGITQLYSHNEDVDRINAEKLGKLSGDGREFVMESHGSERIVAALKRGCLSPEKLELKIGARVMFTRNDIIRQRYVNGTLGEIIGFDKETDFPIVKIVSGRRILAEPDEWRLEEGGRVLARVIQIPLRLAWAITVHKSQGISLDAAHMDLSETFEYGQGYVALSRVRTLSGLSLSGLNEKALLVHPEIQKKDAEFRKFSQDAREALEAMSADELAAMHRNFIRACGGDPDARAGAVRKTKPRQEKVSTYEKTRALLLQKLLPADIAAKREMTVETIVSHLEKLRAEKMVDPVADFAHIKLKDDKNTVLIRQAIEKVGAERLKPIFDHLGGKIPYETIRLVRLLLVDD</sequence>
<evidence type="ECO:0000313" key="2">
    <source>
        <dbReference type="EMBL" id="OHA42663.1"/>
    </source>
</evidence>
<comment type="caution">
    <text evidence="2">The sequence shown here is derived from an EMBL/GenBank/DDBJ whole genome shotgun (WGS) entry which is preliminary data.</text>
</comment>
<reference evidence="2 3" key="1">
    <citation type="journal article" date="2016" name="Nat. Commun.">
        <title>Thousands of microbial genomes shed light on interconnected biogeochemical processes in an aquifer system.</title>
        <authorList>
            <person name="Anantharaman K."/>
            <person name="Brown C.T."/>
            <person name="Hug L.A."/>
            <person name="Sharon I."/>
            <person name="Castelle C.J."/>
            <person name="Probst A.J."/>
            <person name="Thomas B.C."/>
            <person name="Singh A."/>
            <person name="Wilkins M.J."/>
            <person name="Karaoz U."/>
            <person name="Brodie E.L."/>
            <person name="Williams K.H."/>
            <person name="Hubbard S.S."/>
            <person name="Banfield J.F."/>
        </authorList>
    </citation>
    <scope>NUCLEOTIDE SEQUENCE [LARGE SCALE GENOMIC DNA]</scope>
</reference>
<dbReference type="CDD" id="cd18037">
    <property type="entry name" value="DEXSc_Pif1_like"/>
    <property type="match status" value="1"/>
</dbReference>
<dbReference type="GO" id="GO:0003678">
    <property type="term" value="F:DNA helicase activity"/>
    <property type="evidence" value="ECO:0007669"/>
    <property type="project" value="InterPro"/>
</dbReference>
<dbReference type="InterPro" id="IPR051055">
    <property type="entry name" value="PIF1_helicase"/>
</dbReference>
<accession>A0A1G2P308</accession>
<name>A0A1G2P308_9BACT</name>
<dbReference type="InterPro" id="IPR029491">
    <property type="entry name" value="Helicase_HTH"/>
</dbReference>
<dbReference type="SMART" id="SM00382">
    <property type="entry name" value="AAA"/>
    <property type="match status" value="1"/>
</dbReference>
<feature type="domain" description="AAA+ ATPase" evidence="1">
    <location>
        <begin position="12"/>
        <end position="314"/>
    </location>
</feature>
<dbReference type="Gene3D" id="2.30.30.940">
    <property type="match status" value="1"/>
</dbReference>
<dbReference type="PANTHER" id="PTHR47642">
    <property type="entry name" value="ATP-DEPENDENT DNA HELICASE"/>
    <property type="match status" value="1"/>
</dbReference>
<dbReference type="Pfam" id="PF05970">
    <property type="entry name" value="PIF1"/>
    <property type="match status" value="1"/>
</dbReference>
<gene>
    <name evidence="2" type="ORF">A3H68_01930</name>
</gene>
<dbReference type="Gene3D" id="3.40.50.300">
    <property type="entry name" value="P-loop containing nucleotide triphosphate hydrolases"/>
    <property type="match status" value="2"/>
</dbReference>
<dbReference type="EMBL" id="MHSH01000001">
    <property type="protein sequence ID" value="OHA42663.1"/>
    <property type="molecule type" value="Genomic_DNA"/>
</dbReference>
<evidence type="ECO:0000313" key="3">
    <source>
        <dbReference type="Proteomes" id="UP000176429"/>
    </source>
</evidence>
<dbReference type="InterPro" id="IPR027417">
    <property type="entry name" value="P-loop_NTPase"/>
</dbReference>
<evidence type="ECO:0000259" key="1">
    <source>
        <dbReference type="SMART" id="SM00382"/>
    </source>
</evidence>
<organism evidence="2 3">
    <name type="scientific">Candidatus Taylorbacteria bacterium RIFCSPLOWO2_02_FULL_46_40</name>
    <dbReference type="NCBI Taxonomy" id="1802329"/>
    <lineage>
        <taxon>Bacteria</taxon>
        <taxon>Candidatus Tayloriibacteriota</taxon>
    </lineage>
</organism>